<dbReference type="SUPFAM" id="SSF55545">
    <property type="entry name" value="beta-N-acetylhexosaminidase-like domain"/>
    <property type="match status" value="1"/>
</dbReference>
<dbReference type="Pfam" id="PF13290">
    <property type="entry name" value="CHB_HEX_C_1"/>
    <property type="match status" value="1"/>
</dbReference>
<dbReference type="InterPro" id="IPR015883">
    <property type="entry name" value="Glyco_hydro_20_cat"/>
</dbReference>
<dbReference type="Gene3D" id="3.20.20.80">
    <property type="entry name" value="Glycosidases"/>
    <property type="match status" value="1"/>
</dbReference>
<evidence type="ECO:0000256" key="5">
    <source>
        <dbReference type="ARBA" id="ARBA00023295"/>
    </source>
</evidence>
<dbReference type="PANTHER" id="PTHR22600:SF57">
    <property type="entry name" value="BETA-N-ACETYLHEXOSAMINIDASE"/>
    <property type="match status" value="1"/>
</dbReference>
<keyword evidence="12" id="KW-1185">Reference proteome</keyword>
<keyword evidence="5" id="KW-0326">Glycosidase</keyword>
<dbReference type="Gene3D" id="3.30.379.10">
    <property type="entry name" value="Chitobiase/beta-hexosaminidase domain 2-like"/>
    <property type="match status" value="1"/>
</dbReference>
<sequence>MQHRKTPSATAFARRWRCVARLTSLLVCLVLSDVIVAAQTTPEPMLPLMPWPSQVDIGKGEFPVSAHTPIVIADHDPATRLTANYLADLLRRTRGLSLTVKDADGTTPINAIVLRRDPQAPVLAHEGYALVITSKGIRINARDEAGVFYGAITLWQLLTPNAQKGAVNVPQLNIQDQPRFTWRGLMLDSSRHMQSVADVKQLLDQMAQHKLNVFHWHLTDDQGWRIEIKRYPELTRIGAWRTPPDAGHDGEPQRYGGFYTQEQIREVVAYAAARQITIVPELDMPGHAQAVIASYPDVGVTGGRPNVSADWGINPYLYNVDDASFQFIENVLDEVMALFPSHYIHLGGDEAIKDQWQASPAVQAKMHALHLKDEDALQGWFMGRLGAYLTSHGRRLIGWDEILDGGVPADATVMSWRGADGAIKAAKMNHDVVMSPSPDVYFDNVQSDLPQEIAGRAPELDLTNVYAFDPVPKALNPSQAAHVLGAQANVWTEHLPSMQHVQQAIFPRLDALSEAVWSPAATRNWQGFLVRIPAQFARYSTQHISYSNSAFAPSAVLDINAALDSGSAQVTLQNQAQYGHIRYTLDGGAPNPNATLYTKPINVKLPATLRAATYADDGSLLGAMETRVLDRTTLLSHKGVELPQCPGDQDLMRMQPMPDANSLAPVFLTNSFNACQLYPATRLNGIGKVHADVVRLERNYALAHDQKLVVSHPHATPYGELVIHRDTCTGAVIASMPLPDPARSERRFSLDASVPPQQGTHGLCLIFTAPTEGSFYALDRIQWLPEK</sequence>
<comment type="catalytic activity">
    <reaction evidence="1">
        <text>Hydrolysis of terminal non-reducing N-acetyl-D-hexosamine residues in N-acetyl-beta-D-hexosaminides.</text>
        <dbReference type="EC" id="3.2.1.52"/>
    </reaction>
</comment>
<reference evidence="11 12" key="1">
    <citation type="submission" date="2020-10" db="EMBL/GenBank/DDBJ databases">
        <title>Phylogeny of dyella-like bacteria.</title>
        <authorList>
            <person name="Fu J."/>
        </authorList>
    </citation>
    <scope>NUCLEOTIDE SEQUENCE [LARGE SCALE GENOMIC DNA]</scope>
    <source>
        <strain evidence="11 12">DHOB09</strain>
    </source>
</reference>
<evidence type="ECO:0000259" key="10">
    <source>
        <dbReference type="Pfam" id="PF13290"/>
    </source>
</evidence>
<evidence type="ECO:0000313" key="11">
    <source>
        <dbReference type="EMBL" id="QRN54305.1"/>
    </source>
</evidence>
<dbReference type="CDD" id="cd06563">
    <property type="entry name" value="GH20_chitobiase-like"/>
    <property type="match status" value="1"/>
</dbReference>
<dbReference type="Proteomes" id="UP000663181">
    <property type="component" value="Chromosome"/>
</dbReference>
<evidence type="ECO:0000256" key="7">
    <source>
        <dbReference type="ARBA" id="ARBA00033000"/>
    </source>
</evidence>
<evidence type="ECO:0000313" key="12">
    <source>
        <dbReference type="Proteomes" id="UP000663181"/>
    </source>
</evidence>
<protein>
    <recommendedName>
        <fullName evidence="3">beta-N-acetylhexosaminidase</fullName>
        <ecNumber evidence="3">3.2.1.52</ecNumber>
    </recommendedName>
    <alternativeName>
        <fullName evidence="6">Beta-N-acetylhexosaminidase</fullName>
    </alternativeName>
    <alternativeName>
        <fullName evidence="7">N-acetyl-beta-glucosaminidase</fullName>
    </alternativeName>
</protein>
<feature type="domain" description="GH29D-like beta-sandwich" evidence="10">
    <location>
        <begin position="566"/>
        <end position="618"/>
    </location>
</feature>
<dbReference type="InterPro" id="IPR015882">
    <property type="entry name" value="HEX_bac_N"/>
</dbReference>
<evidence type="ECO:0000256" key="3">
    <source>
        <dbReference type="ARBA" id="ARBA00012663"/>
    </source>
</evidence>
<evidence type="ECO:0000259" key="8">
    <source>
        <dbReference type="Pfam" id="PF00728"/>
    </source>
</evidence>
<proteinExistence type="inferred from homology"/>
<dbReference type="InterPro" id="IPR017853">
    <property type="entry name" value="GH"/>
</dbReference>
<dbReference type="Pfam" id="PF00728">
    <property type="entry name" value="Glyco_hydro_20"/>
    <property type="match status" value="1"/>
</dbReference>
<evidence type="ECO:0000256" key="2">
    <source>
        <dbReference type="ARBA" id="ARBA00006285"/>
    </source>
</evidence>
<evidence type="ECO:0000256" key="6">
    <source>
        <dbReference type="ARBA" id="ARBA00030512"/>
    </source>
</evidence>
<dbReference type="InterPro" id="IPR059177">
    <property type="entry name" value="GH29D-like_dom"/>
</dbReference>
<comment type="similarity">
    <text evidence="2">Belongs to the glycosyl hydrolase 20 family.</text>
</comment>
<feature type="domain" description="Beta-hexosaminidase bacterial type N-terminal" evidence="9">
    <location>
        <begin position="47"/>
        <end position="177"/>
    </location>
</feature>
<evidence type="ECO:0000259" key="9">
    <source>
        <dbReference type="Pfam" id="PF02838"/>
    </source>
</evidence>
<dbReference type="RefSeq" id="WP_188797141.1">
    <property type="nucleotide sequence ID" value="NZ_BMIZ01000001.1"/>
</dbReference>
<dbReference type="InterPro" id="IPR029018">
    <property type="entry name" value="Hex-like_dom2"/>
</dbReference>
<feature type="domain" description="Glycoside hydrolase family 20 catalytic" evidence="8">
    <location>
        <begin position="180"/>
        <end position="519"/>
    </location>
</feature>
<dbReference type="SUPFAM" id="SSF51445">
    <property type="entry name" value="(Trans)glycosidases"/>
    <property type="match status" value="1"/>
</dbReference>
<name>A0ABX7GYQ0_9GAMM</name>
<dbReference type="EC" id="3.2.1.52" evidence="3"/>
<dbReference type="PANTHER" id="PTHR22600">
    <property type="entry name" value="BETA-HEXOSAMINIDASE"/>
    <property type="match status" value="1"/>
</dbReference>
<accession>A0ABX7GYQ0</accession>
<evidence type="ECO:0000256" key="1">
    <source>
        <dbReference type="ARBA" id="ARBA00001231"/>
    </source>
</evidence>
<dbReference type="EMBL" id="CP064030">
    <property type="protein sequence ID" value="QRN54305.1"/>
    <property type="molecule type" value="Genomic_DNA"/>
</dbReference>
<organism evidence="11 12">
    <name type="scientific">Dyella caseinilytica</name>
    <dbReference type="NCBI Taxonomy" id="1849581"/>
    <lineage>
        <taxon>Bacteria</taxon>
        <taxon>Pseudomonadati</taxon>
        <taxon>Pseudomonadota</taxon>
        <taxon>Gammaproteobacteria</taxon>
        <taxon>Lysobacterales</taxon>
        <taxon>Rhodanobacteraceae</taxon>
        <taxon>Dyella</taxon>
    </lineage>
</organism>
<dbReference type="PRINTS" id="PR00738">
    <property type="entry name" value="GLHYDRLASE20"/>
</dbReference>
<gene>
    <name evidence="11" type="ORF">ISN74_02645</name>
</gene>
<dbReference type="InterPro" id="IPR025705">
    <property type="entry name" value="Beta_hexosaminidase_sua/sub"/>
</dbReference>
<dbReference type="Pfam" id="PF02838">
    <property type="entry name" value="Glyco_hydro_20b"/>
    <property type="match status" value="1"/>
</dbReference>
<keyword evidence="4" id="KW-0378">Hydrolase</keyword>
<evidence type="ECO:0000256" key="4">
    <source>
        <dbReference type="ARBA" id="ARBA00022801"/>
    </source>
</evidence>